<dbReference type="PANTHER" id="PTHR33055">
    <property type="entry name" value="TRANSPOSASE FOR INSERTION SEQUENCE ELEMENT IS1111A"/>
    <property type="match status" value="1"/>
</dbReference>
<dbReference type="InterPro" id="IPR002525">
    <property type="entry name" value="Transp_IS110-like_N"/>
</dbReference>
<evidence type="ECO:0000313" key="2">
    <source>
        <dbReference type="EMBL" id="MBB3038829.1"/>
    </source>
</evidence>
<dbReference type="AlphaFoldDB" id="A0A839RR78"/>
<dbReference type="EMBL" id="JACHWS010000003">
    <property type="protein sequence ID" value="MBB3038829.1"/>
    <property type="molecule type" value="Genomic_DNA"/>
</dbReference>
<keyword evidence="3" id="KW-1185">Reference proteome</keyword>
<dbReference type="GO" id="GO:0006313">
    <property type="term" value="P:DNA transposition"/>
    <property type="evidence" value="ECO:0007669"/>
    <property type="project" value="InterPro"/>
</dbReference>
<feature type="domain" description="Transposase IS110-like N-terminal" evidence="1">
    <location>
        <begin position="5"/>
        <end position="135"/>
    </location>
</feature>
<name>A0A839RR78_9ACTN</name>
<evidence type="ECO:0000313" key="3">
    <source>
        <dbReference type="Proteomes" id="UP000567922"/>
    </source>
</evidence>
<proteinExistence type="predicted"/>
<reference evidence="2 3" key="1">
    <citation type="submission" date="2020-08" db="EMBL/GenBank/DDBJ databases">
        <title>Sequencing the genomes of 1000 actinobacteria strains.</title>
        <authorList>
            <person name="Klenk H.-P."/>
        </authorList>
    </citation>
    <scope>NUCLEOTIDE SEQUENCE [LARGE SCALE GENOMIC DNA]</scope>
    <source>
        <strain evidence="2 3">DSM 45258</strain>
    </source>
</reference>
<dbReference type="PANTHER" id="PTHR33055:SF3">
    <property type="entry name" value="PUTATIVE TRANSPOSASE FOR IS117-RELATED"/>
    <property type="match status" value="1"/>
</dbReference>
<dbReference type="GO" id="GO:0004803">
    <property type="term" value="F:transposase activity"/>
    <property type="evidence" value="ECO:0007669"/>
    <property type="project" value="InterPro"/>
</dbReference>
<accession>A0A839RR78</accession>
<dbReference type="GO" id="GO:0003677">
    <property type="term" value="F:DNA binding"/>
    <property type="evidence" value="ECO:0007669"/>
    <property type="project" value="InterPro"/>
</dbReference>
<dbReference type="Pfam" id="PF01548">
    <property type="entry name" value="DEDD_Tnp_IS110"/>
    <property type="match status" value="1"/>
</dbReference>
<comment type="caution">
    <text evidence="2">The sequence shown here is derived from an EMBL/GenBank/DDBJ whole genome shotgun (WGS) entry which is preliminary data.</text>
</comment>
<organism evidence="2 3">
    <name type="scientific">Hoyosella altamirensis</name>
    <dbReference type="NCBI Taxonomy" id="616997"/>
    <lineage>
        <taxon>Bacteria</taxon>
        <taxon>Bacillati</taxon>
        <taxon>Actinomycetota</taxon>
        <taxon>Actinomycetes</taxon>
        <taxon>Mycobacteriales</taxon>
        <taxon>Hoyosellaceae</taxon>
        <taxon>Hoyosella</taxon>
    </lineage>
</organism>
<evidence type="ECO:0000259" key="1">
    <source>
        <dbReference type="Pfam" id="PF01548"/>
    </source>
</evidence>
<dbReference type="Proteomes" id="UP000567922">
    <property type="component" value="Unassembled WGS sequence"/>
</dbReference>
<dbReference type="InterPro" id="IPR047650">
    <property type="entry name" value="Transpos_IS110"/>
</dbReference>
<protein>
    <submittedName>
        <fullName evidence="2">Transposase</fullName>
    </submittedName>
</protein>
<gene>
    <name evidence="2" type="ORF">FHU29_003298</name>
</gene>
<sequence length="143" mass="15083">MRLFVGDDWAEGHHDVEVMDSTGRRLSRARLAEGVAGIAKLHTIIGDLVGDASDEVEVLVGIETDRGPWVRALVAAGYTVLAVNPLQAARFRDRLGVSGAKSDPGDAHVLADMVRTQAHELRPVAGGSARAEAIKVGPVTISV</sequence>